<dbReference type="RefSeq" id="WP_386078713.1">
    <property type="nucleotide sequence ID" value="NZ_JBHTJT010000060.1"/>
</dbReference>
<accession>A0ABW3IWJ8</accession>
<keyword evidence="1" id="KW-0812">Transmembrane</keyword>
<feature type="transmembrane region" description="Helical" evidence="1">
    <location>
        <begin position="6"/>
        <end position="23"/>
    </location>
</feature>
<keyword evidence="1" id="KW-0472">Membrane</keyword>
<proteinExistence type="predicted"/>
<reference evidence="3" key="1">
    <citation type="journal article" date="2019" name="Int. J. Syst. Evol. Microbiol.">
        <title>The Global Catalogue of Microorganisms (GCM) 10K type strain sequencing project: providing services to taxonomists for standard genome sequencing and annotation.</title>
        <authorList>
            <consortium name="The Broad Institute Genomics Platform"/>
            <consortium name="The Broad Institute Genome Sequencing Center for Infectious Disease"/>
            <person name="Wu L."/>
            <person name="Ma J."/>
        </authorList>
    </citation>
    <scope>NUCLEOTIDE SEQUENCE [LARGE SCALE GENOMIC DNA]</scope>
    <source>
        <strain evidence="3">CCUG 60524</strain>
    </source>
</reference>
<dbReference type="EMBL" id="JBHTJT010000060">
    <property type="protein sequence ID" value="MFD0982567.1"/>
    <property type="molecule type" value="Genomic_DNA"/>
</dbReference>
<gene>
    <name evidence="2" type="ORF">ACFQ2S_23290</name>
</gene>
<organism evidence="2 3">
    <name type="scientific">Tropicimonas aquimaris</name>
    <dbReference type="NCBI Taxonomy" id="914152"/>
    <lineage>
        <taxon>Bacteria</taxon>
        <taxon>Pseudomonadati</taxon>
        <taxon>Pseudomonadota</taxon>
        <taxon>Alphaproteobacteria</taxon>
        <taxon>Rhodobacterales</taxon>
        <taxon>Roseobacteraceae</taxon>
        <taxon>Tropicimonas</taxon>
    </lineage>
</organism>
<evidence type="ECO:0000313" key="3">
    <source>
        <dbReference type="Proteomes" id="UP001597108"/>
    </source>
</evidence>
<evidence type="ECO:0000256" key="1">
    <source>
        <dbReference type="SAM" id="Phobius"/>
    </source>
</evidence>
<keyword evidence="3" id="KW-1185">Reference proteome</keyword>
<dbReference type="Proteomes" id="UP001597108">
    <property type="component" value="Unassembled WGS sequence"/>
</dbReference>
<sequence length="43" mass="4273">MSRNTLVIAAVAVFIVIILFSLFSGGGDEAPAPEAGAEAPAAQ</sequence>
<name>A0ABW3IWJ8_9RHOB</name>
<comment type="caution">
    <text evidence="2">The sequence shown here is derived from an EMBL/GenBank/DDBJ whole genome shotgun (WGS) entry which is preliminary data.</text>
</comment>
<keyword evidence="1" id="KW-1133">Transmembrane helix</keyword>
<evidence type="ECO:0000313" key="2">
    <source>
        <dbReference type="EMBL" id="MFD0982567.1"/>
    </source>
</evidence>
<protein>
    <submittedName>
        <fullName evidence="2">Uncharacterized protein</fullName>
    </submittedName>
</protein>